<reference evidence="11" key="1">
    <citation type="submission" date="2020-11" db="EMBL/GenBank/DDBJ databases">
        <title>Nocardioides sp. CBS4Y-1, whole genome shotgun sequence.</title>
        <authorList>
            <person name="Tuo L."/>
        </authorList>
    </citation>
    <scope>NUCLEOTIDE SEQUENCE</scope>
    <source>
        <strain evidence="11">CBS4Y-1</strain>
    </source>
</reference>
<sequence>MCTEPTDEPLEHASLVALARRLVECRACPRLVDWREQVAREKRASFADETYWGRPVPGWGDPTPRILIVGLAPAAHGANRTGRVFTGDRSGDWLFASLHRVGLAAIPTSTHPDDGQRLVETRMVAAVRCAPPQNKPTTIERDTCAPWLDEELAIVLPHVRVVVALGGFGWTAALTALGRAGVDVPAPRPRFGHGAEVTLGELSLLGCYHPSQQNTFTGRLTEPMLDEVLGRATRLARMHA</sequence>
<dbReference type="InterPro" id="IPR044147">
    <property type="entry name" value="UdgB-like"/>
</dbReference>
<keyword evidence="2" id="KW-0479">Metal-binding</keyword>
<dbReference type="InterPro" id="IPR036895">
    <property type="entry name" value="Uracil-DNA_glycosylase-like_sf"/>
</dbReference>
<dbReference type="GO" id="GO:0051539">
    <property type="term" value="F:4 iron, 4 sulfur cluster binding"/>
    <property type="evidence" value="ECO:0007669"/>
    <property type="project" value="UniProtKB-KW"/>
</dbReference>
<evidence type="ECO:0000256" key="7">
    <source>
        <dbReference type="ARBA" id="ARBA00023204"/>
    </source>
</evidence>
<keyword evidence="1" id="KW-0004">4Fe-4S</keyword>
<dbReference type="RefSeq" id="WP_194504165.1">
    <property type="nucleotide sequence ID" value="NZ_JADIVZ010000008.1"/>
</dbReference>
<evidence type="ECO:0000256" key="4">
    <source>
        <dbReference type="ARBA" id="ARBA00022801"/>
    </source>
</evidence>
<dbReference type="EMBL" id="JADIVZ010000008">
    <property type="protein sequence ID" value="MBF4162897.1"/>
    <property type="molecule type" value="Genomic_DNA"/>
</dbReference>
<keyword evidence="6" id="KW-0411">Iron-sulfur</keyword>
<gene>
    <name evidence="11" type="ORF">ISG29_14480</name>
</gene>
<dbReference type="GO" id="GO:0004844">
    <property type="term" value="F:uracil DNA N-glycosylase activity"/>
    <property type="evidence" value="ECO:0007669"/>
    <property type="project" value="InterPro"/>
</dbReference>
<evidence type="ECO:0000256" key="2">
    <source>
        <dbReference type="ARBA" id="ARBA00022723"/>
    </source>
</evidence>
<evidence type="ECO:0000259" key="10">
    <source>
        <dbReference type="SMART" id="SM00986"/>
    </source>
</evidence>
<dbReference type="Proteomes" id="UP000656804">
    <property type="component" value="Unassembled WGS sequence"/>
</dbReference>
<evidence type="ECO:0000256" key="3">
    <source>
        <dbReference type="ARBA" id="ARBA00022763"/>
    </source>
</evidence>
<feature type="domain" description="Uracil-DNA glycosylase-like" evidence="10">
    <location>
        <begin position="57"/>
        <end position="229"/>
    </location>
</feature>
<evidence type="ECO:0000256" key="9">
    <source>
        <dbReference type="ARBA" id="ARBA00023887"/>
    </source>
</evidence>
<dbReference type="GO" id="GO:0046872">
    <property type="term" value="F:metal ion binding"/>
    <property type="evidence" value="ECO:0007669"/>
    <property type="project" value="UniProtKB-KW"/>
</dbReference>
<evidence type="ECO:0000313" key="12">
    <source>
        <dbReference type="Proteomes" id="UP000656804"/>
    </source>
</evidence>
<dbReference type="GO" id="GO:0006284">
    <property type="term" value="P:base-excision repair"/>
    <property type="evidence" value="ECO:0007669"/>
    <property type="project" value="InterPro"/>
</dbReference>
<dbReference type="SMART" id="SM00987">
    <property type="entry name" value="UreE_C"/>
    <property type="match status" value="1"/>
</dbReference>
<dbReference type="PANTHER" id="PTHR33693">
    <property type="entry name" value="TYPE-5 URACIL-DNA GLYCOSYLASE"/>
    <property type="match status" value="1"/>
</dbReference>
<keyword evidence="12" id="KW-1185">Reference proteome</keyword>
<name>A0A930V018_9ACTN</name>
<dbReference type="AlphaFoldDB" id="A0A930V018"/>
<comment type="similarity">
    <text evidence="8">Belongs to the uracil-DNA glycosylase (UDG) superfamily. Type 5 (UDGb) family.</text>
</comment>
<dbReference type="InterPro" id="IPR005122">
    <property type="entry name" value="Uracil-DNA_glycosylase-like"/>
</dbReference>
<dbReference type="SUPFAM" id="SSF52141">
    <property type="entry name" value="Uracil-DNA glycosylase-like"/>
    <property type="match status" value="1"/>
</dbReference>
<dbReference type="InterPro" id="IPR051536">
    <property type="entry name" value="UDG_Type-4/5"/>
</dbReference>
<dbReference type="CDD" id="cd10031">
    <property type="entry name" value="UDG-F5_TTUDGB_like"/>
    <property type="match status" value="1"/>
</dbReference>
<dbReference type="PANTHER" id="PTHR33693:SF3">
    <property type="entry name" value="TYPE-5 URACIL-DNA GLYCOSYLASE"/>
    <property type="match status" value="1"/>
</dbReference>
<organism evidence="11 12">
    <name type="scientific">Nocardioides acrostichi</name>
    <dbReference type="NCBI Taxonomy" id="2784339"/>
    <lineage>
        <taxon>Bacteria</taxon>
        <taxon>Bacillati</taxon>
        <taxon>Actinomycetota</taxon>
        <taxon>Actinomycetes</taxon>
        <taxon>Propionibacteriales</taxon>
        <taxon>Nocardioidaceae</taxon>
        <taxon>Nocardioides</taxon>
    </lineage>
</organism>
<evidence type="ECO:0000313" key="11">
    <source>
        <dbReference type="EMBL" id="MBF4162897.1"/>
    </source>
</evidence>
<dbReference type="Pfam" id="PF03167">
    <property type="entry name" value="UDG"/>
    <property type="match status" value="1"/>
</dbReference>
<proteinExistence type="inferred from homology"/>
<comment type="caution">
    <text evidence="11">The sequence shown here is derived from an EMBL/GenBank/DDBJ whole genome shotgun (WGS) entry which is preliminary data.</text>
</comment>
<keyword evidence="5" id="KW-0408">Iron</keyword>
<evidence type="ECO:0000256" key="8">
    <source>
        <dbReference type="ARBA" id="ARBA00023779"/>
    </source>
</evidence>
<accession>A0A930V018</accession>
<dbReference type="Gene3D" id="3.40.470.10">
    <property type="entry name" value="Uracil-DNA glycosylase-like domain"/>
    <property type="match status" value="1"/>
</dbReference>
<keyword evidence="4" id="KW-0378">Hydrolase</keyword>
<protein>
    <recommendedName>
        <fullName evidence="9">Type-5 uracil-DNA glycosylase</fullName>
    </recommendedName>
</protein>
<evidence type="ECO:0000256" key="5">
    <source>
        <dbReference type="ARBA" id="ARBA00023004"/>
    </source>
</evidence>
<evidence type="ECO:0000256" key="1">
    <source>
        <dbReference type="ARBA" id="ARBA00022485"/>
    </source>
</evidence>
<keyword evidence="7" id="KW-0234">DNA repair</keyword>
<dbReference type="GO" id="GO:0033958">
    <property type="term" value="F:DNA-deoxyinosine glycosylase activity"/>
    <property type="evidence" value="ECO:0007669"/>
    <property type="project" value="InterPro"/>
</dbReference>
<dbReference type="SMART" id="SM00986">
    <property type="entry name" value="UDG"/>
    <property type="match status" value="1"/>
</dbReference>
<evidence type="ECO:0000256" key="6">
    <source>
        <dbReference type="ARBA" id="ARBA00023014"/>
    </source>
</evidence>
<keyword evidence="3" id="KW-0227">DNA damage</keyword>